<dbReference type="InterPro" id="IPR001911">
    <property type="entry name" value="Ribosomal_bS21"/>
</dbReference>
<feature type="compositionally biased region" description="Basic and acidic residues" evidence="5">
    <location>
        <begin position="44"/>
        <end position="54"/>
    </location>
</feature>
<name>A0A2M8KP55_9BACT</name>
<evidence type="ECO:0000256" key="4">
    <source>
        <dbReference type="ARBA" id="ARBA00035135"/>
    </source>
</evidence>
<dbReference type="Pfam" id="PF01165">
    <property type="entry name" value="Ribosomal_S21"/>
    <property type="match status" value="1"/>
</dbReference>
<comment type="similarity">
    <text evidence="1">Belongs to the bacterial ribosomal protein bS21 family.</text>
</comment>
<organism evidence="6 7">
    <name type="scientific">Candidatus Roizmanbacteria bacterium CG10_big_fil_rev_8_21_14_0_10_39_12</name>
    <dbReference type="NCBI Taxonomy" id="1974852"/>
    <lineage>
        <taxon>Bacteria</taxon>
        <taxon>Candidatus Roizmaniibacteriota</taxon>
    </lineage>
</organism>
<dbReference type="GO" id="GO:0006412">
    <property type="term" value="P:translation"/>
    <property type="evidence" value="ECO:0007669"/>
    <property type="project" value="InterPro"/>
</dbReference>
<evidence type="ECO:0000256" key="5">
    <source>
        <dbReference type="SAM" id="MobiDB-lite"/>
    </source>
</evidence>
<sequence>MVVVTNRKGKSSENMFREFSRRFFESKIVDEVRGRMYYKRPSQVRKEEKIEQIKNRHKKRTSI</sequence>
<proteinExistence type="inferred from homology"/>
<gene>
    <name evidence="6" type="primary">rpsU</name>
    <name evidence="6" type="ORF">COU87_03195</name>
</gene>
<comment type="caution">
    <text evidence="6">The sequence shown here is derived from an EMBL/GenBank/DDBJ whole genome shotgun (WGS) entry which is preliminary data.</text>
</comment>
<keyword evidence="3" id="KW-0687">Ribonucleoprotein</keyword>
<dbReference type="EMBL" id="PFEC01000058">
    <property type="protein sequence ID" value="PJE61693.1"/>
    <property type="molecule type" value="Genomic_DNA"/>
</dbReference>
<accession>A0A2M8KP55</accession>
<dbReference type="GO" id="GO:0003735">
    <property type="term" value="F:structural constituent of ribosome"/>
    <property type="evidence" value="ECO:0007669"/>
    <property type="project" value="InterPro"/>
</dbReference>
<dbReference type="AlphaFoldDB" id="A0A2M8KP55"/>
<dbReference type="GO" id="GO:1990904">
    <property type="term" value="C:ribonucleoprotein complex"/>
    <property type="evidence" value="ECO:0007669"/>
    <property type="project" value="UniProtKB-KW"/>
</dbReference>
<dbReference type="Proteomes" id="UP000230222">
    <property type="component" value="Unassembled WGS sequence"/>
</dbReference>
<evidence type="ECO:0000313" key="7">
    <source>
        <dbReference type="Proteomes" id="UP000230222"/>
    </source>
</evidence>
<keyword evidence="2 6" id="KW-0689">Ribosomal protein</keyword>
<evidence type="ECO:0000313" key="6">
    <source>
        <dbReference type="EMBL" id="PJE61693.1"/>
    </source>
</evidence>
<dbReference type="NCBIfam" id="TIGR00030">
    <property type="entry name" value="S21p"/>
    <property type="match status" value="1"/>
</dbReference>
<reference evidence="7" key="1">
    <citation type="submission" date="2017-09" db="EMBL/GenBank/DDBJ databases">
        <title>Depth-based differentiation of microbial function through sediment-hosted aquifers and enrichment of novel symbionts in the deep terrestrial subsurface.</title>
        <authorList>
            <person name="Probst A.J."/>
            <person name="Ladd B."/>
            <person name="Jarett J.K."/>
            <person name="Geller-Mcgrath D.E."/>
            <person name="Sieber C.M.K."/>
            <person name="Emerson J.B."/>
            <person name="Anantharaman K."/>
            <person name="Thomas B.C."/>
            <person name="Malmstrom R."/>
            <person name="Stieglmeier M."/>
            <person name="Klingl A."/>
            <person name="Woyke T."/>
            <person name="Ryan C.M."/>
            <person name="Banfield J.F."/>
        </authorList>
    </citation>
    <scope>NUCLEOTIDE SEQUENCE [LARGE SCALE GENOMIC DNA]</scope>
</reference>
<protein>
    <recommendedName>
        <fullName evidence="4">Small ribosomal subunit protein bS21</fullName>
    </recommendedName>
</protein>
<dbReference type="InterPro" id="IPR038380">
    <property type="entry name" value="Ribosomal_bS21_sf"/>
</dbReference>
<evidence type="ECO:0000256" key="1">
    <source>
        <dbReference type="ARBA" id="ARBA00006640"/>
    </source>
</evidence>
<evidence type="ECO:0000256" key="3">
    <source>
        <dbReference type="ARBA" id="ARBA00023274"/>
    </source>
</evidence>
<feature type="region of interest" description="Disordered" evidence="5">
    <location>
        <begin position="43"/>
        <end position="63"/>
    </location>
</feature>
<dbReference type="GO" id="GO:0005840">
    <property type="term" value="C:ribosome"/>
    <property type="evidence" value="ECO:0007669"/>
    <property type="project" value="UniProtKB-KW"/>
</dbReference>
<evidence type="ECO:0000256" key="2">
    <source>
        <dbReference type="ARBA" id="ARBA00022980"/>
    </source>
</evidence>
<dbReference type="Gene3D" id="1.20.5.1150">
    <property type="entry name" value="Ribosomal protein S8"/>
    <property type="match status" value="1"/>
</dbReference>